<gene>
    <name evidence="1" type="ORF">K0M31_008285</name>
</gene>
<name>A0AA40FRE9_9HYME</name>
<reference evidence="1" key="1">
    <citation type="submission" date="2021-10" db="EMBL/GenBank/DDBJ databases">
        <title>Melipona bicolor Genome sequencing and assembly.</title>
        <authorList>
            <person name="Araujo N.S."/>
            <person name="Arias M.C."/>
        </authorList>
    </citation>
    <scope>NUCLEOTIDE SEQUENCE</scope>
    <source>
        <strain evidence="1">USP_2M_L1-L4_2017</strain>
        <tissue evidence="1">Whole body</tissue>
    </source>
</reference>
<keyword evidence="2" id="KW-1185">Reference proteome</keyword>
<comment type="caution">
    <text evidence="1">The sequence shown here is derived from an EMBL/GenBank/DDBJ whole genome shotgun (WGS) entry which is preliminary data.</text>
</comment>
<dbReference type="AlphaFoldDB" id="A0AA40FRE9"/>
<proteinExistence type="predicted"/>
<evidence type="ECO:0000313" key="1">
    <source>
        <dbReference type="EMBL" id="KAK1123584.1"/>
    </source>
</evidence>
<dbReference type="EMBL" id="JAHYIQ010000020">
    <property type="protein sequence ID" value="KAK1123584.1"/>
    <property type="molecule type" value="Genomic_DNA"/>
</dbReference>
<dbReference type="Proteomes" id="UP001177670">
    <property type="component" value="Unassembled WGS sequence"/>
</dbReference>
<organism evidence="1 2">
    <name type="scientific">Melipona bicolor</name>
    <dbReference type="NCBI Taxonomy" id="60889"/>
    <lineage>
        <taxon>Eukaryota</taxon>
        <taxon>Metazoa</taxon>
        <taxon>Ecdysozoa</taxon>
        <taxon>Arthropoda</taxon>
        <taxon>Hexapoda</taxon>
        <taxon>Insecta</taxon>
        <taxon>Pterygota</taxon>
        <taxon>Neoptera</taxon>
        <taxon>Endopterygota</taxon>
        <taxon>Hymenoptera</taxon>
        <taxon>Apocrita</taxon>
        <taxon>Aculeata</taxon>
        <taxon>Apoidea</taxon>
        <taxon>Anthophila</taxon>
        <taxon>Apidae</taxon>
        <taxon>Melipona</taxon>
    </lineage>
</organism>
<accession>A0AA40FRE9</accession>
<evidence type="ECO:0000313" key="2">
    <source>
        <dbReference type="Proteomes" id="UP001177670"/>
    </source>
</evidence>
<protein>
    <submittedName>
        <fullName evidence="1">Uncharacterized protein</fullName>
    </submittedName>
</protein>
<sequence length="136" mass="15783">MIRLNLLKNAAAKFQLRVVRILKYFNATNYVNPPSHDLTTRFKNSQIFQQVTVEPREPMKFNFTDCSTPRNFTPLGSVAWNVPFTESLFSLRRAFAFISNAPDYRRRIKPTTEFGVFPAARLKVGREPARQRTEQA</sequence>